<feature type="domain" description="PIN" evidence="5">
    <location>
        <begin position="26"/>
        <end position="93"/>
    </location>
</feature>
<reference evidence="6 7" key="1">
    <citation type="submission" date="2019-03" db="EMBL/GenBank/DDBJ databases">
        <title>Genomic features of bacteria from cold environments.</title>
        <authorList>
            <person name="Shen L."/>
        </authorList>
    </citation>
    <scope>NUCLEOTIDE SEQUENCE [LARGE SCALE GENOMIC DNA]</scope>
    <source>
        <strain evidence="7">T3246-1</strain>
    </source>
</reference>
<evidence type="ECO:0000313" key="6">
    <source>
        <dbReference type="EMBL" id="TDE92831.1"/>
    </source>
</evidence>
<organism evidence="6 7">
    <name type="scientific">Occultella glacieicola</name>
    <dbReference type="NCBI Taxonomy" id="2518684"/>
    <lineage>
        <taxon>Bacteria</taxon>
        <taxon>Bacillati</taxon>
        <taxon>Actinomycetota</taxon>
        <taxon>Actinomycetes</taxon>
        <taxon>Micrococcales</taxon>
        <taxon>Ruaniaceae</taxon>
        <taxon>Occultella</taxon>
    </lineage>
</organism>
<evidence type="ECO:0000313" key="7">
    <source>
        <dbReference type="Proteomes" id="UP000504882"/>
    </source>
</evidence>
<gene>
    <name evidence="6" type="ORF">EXU48_13955</name>
</gene>
<evidence type="ECO:0000259" key="5">
    <source>
        <dbReference type="Pfam" id="PF01850"/>
    </source>
</evidence>
<name>A0ABY2E2Y2_9MICO</name>
<evidence type="ECO:0000256" key="2">
    <source>
        <dbReference type="ARBA" id="ARBA00022723"/>
    </source>
</evidence>
<dbReference type="Proteomes" id="UP000504882">
    <property type="component" value="Unassembled WGS sequence"/>
</dbReference>
<dbReference type="EMBL" id="SMNA01000006">
    <property type="protein sequence ID" value="TDE92831.1"/>
    <property type="molecule type" value="Genomic_DNA"/>
</dbReference>
<evidence type="ECO:0000256" key="3">
    <source>
        <dbReference type="ARBA" id="ARBA00022801"/>
    </source>
</evidence>
<sequence length="103" mass="10966">MPGAAAPDRGGHGDAVGRGQRLPCARQLRRLLLRAHLLGCDPVADFEAAAVIYRRCRTQGITRRGMVDCLIAAVALRTGASLLTCDSDLVRVCGVLGIELDVR</sequence>
<evidence type="ECO:0000256" key="1">
    <source>
        <dbReference type="ARBA" id="ARBA00022722"/>
    </source>
</evidence>
<keyword evidence="7" id="KW-1185">Reference proteome</keyword>
<keyword evidence="4" id="KW-0460">Magnesium</keyword>
<evidence type="ECO:0000256" key="4">
    <source>
        <dbReference type="ARBA" id="ARBA00022842"/>
    </source>
</evidence>
<accession>A0ABY2E2Y2</accession>
<keyword evidence="2" id="KW-0479">Metal-binding</keyword>
<dbReference type="Gene3D" id="3.40.50.1010">
    <property type="entry name" value="5'-nuclease"/>
    <property type="match status" value="1"/>
</dbReference>
<dbReference type="Pfam" id="PF01850">
    <property type="entry name" value="PIN"/>
    <property type="match status" value="1"/>
</dbReference>
<dbReference type="SUPFAM" id="SSF88723">
    <property type="entry name" value="PIN domain-like"/>
    <property type="match status" value="1"/>
</dbReference>
<protein>
    <submittedName>
        <fullName evidence="6">PIN domain-containing protein</fullName>
    </submittedName>
</protein>
<keyword evidence="3" id="KW-0378">Hydrolase</keyword>
<comment type="caution">
    <text evidence="6">The sequence shown here is derived from an EMBL/GenBank/DDBJ whole genome shotgun (WGS) entry which is preliminary data.</text>
</comment>
<dbReference type="InterPro" id="IPR002716">
    <property type="entry name" value="PIN_dom"/>
</dbReference>
<proteinExistence type="predicted"/>
<keyword evidence="1" id="KW-0540">Nuclease</keyword>
<dbReference type="InterPro" id="IPR029060">
    <property type="entry name" value="PIN-like_dom_sf"/>
</dbReference>